<evidence type="ECO:0000313" key="4">
    <source>
        <dbReference type="Proteomes" id="UP000008461"/>
    </source>
</evidence>
<feature type="transmembrane region" description="Helical" evidence="1">
    <location>
        <begin position="59"/>
        <end position="80"/>
    </location>
</feature>
<feature type="transmembrane region" description="Helical" evidence="1">
    <location>
        <begin position="20"/>
        <end position="39"/>
    </location>
</feature>
<feature type="transmembrane region" description="Helical" evidence="1">
    <location>
        <begin position="249"/>
        <end position="268"/>
    </location>
</feature>
<name>F4L264_HALH1</name>
<feature type="transmembrane region" description="Helical" evidence="1">
    <location>
        <begin position="369"/>
        <end position="388"/>
    </location>
</feature>
<dbReference type="eggNOG" id="COG0842">
    <property type="taxonomic scope" value="Bacteria"/>
</dbReference>
<dbReference type="GO" id="GO:0008270">
    <property type="term" value="F:zinc ion binding"/>
    <property type="evidence" value="ECO:0007669"/>
    <property type="project" value="InterPro"/>
</dbReference>
<reference evidence="3 4" key="1">
    <citation type="journal article" date="2011" name="Stand. Genomic Sci.">
        <title>Complete genome sequence of Haliscomenobacter hydrossis type strain (O).</title>
        <authorList>
            <consortium name="US DOE Joint Genome Institute (JGI-PGF)"/>
            <person name="Daligault H."/>
            <person name="Lapidus A."/>
            <person name="Zeytun A."/>
            <person name="Nolan M."/>
            <person name="Lucas S."/>
            <person name="Del Rio T.G."/>
            <person name="Tice H."/>
            <person name="Cheng J.F."/>
            <person name="Tapia R."/>
            <person name="Han C."/>
            <person name="Goodwin L."/>
            <person name="Pitluck S."/>
            <person name="Liolios K."/>
            <person name="Pagani I."/>
            <person name="Ivanova N."/>
            <person name="Huntemann M."/>
            <person name="Mavromatis K."/>
            <person name="Mikhailova N."/>
            <person name="Pati A."/>
            <person name="Chen A."/>
            <person name="Palaniappan K."/>
            <person name="Land M."/>
            <person name="Hauser L."/>
            <person name="Brambilla E.M."/>
            <person name="Rohde M."/>
            <person name="Verbarg S."/>
            <person name="Goker M."/>
            <person name="Bristow J."/>
            <person name="Eisen J.A."/>
            <person name="Markowitz V."/>
            <person name="Hugenholtz P."/>
            <person name="Kyrpides N.C."/>
            <person name="Klenk H.P."/>
            <person name="Woyke T."/>
        </authorList>
    </citation>
    <scope>NUCLEOTIDE SEQUENCE [LARGE SCALE GENOMIC DNA]</scope>
    <source>
        <strain evidence="4">ATCC 27775 / DSM 1100 / LMG 10767 / O</strain>
    </source>
</reference>
<feature type="transmembrane region" description="Helical" evidence="1">
    <location>
        <begin position="320"/>
        <end position="341"/>
    </location>
</feature>
<dbReference type="Pfam" id="PF01433">
    <property type="entry name" value="Peptidase_M1"/>
    <property type="match status" value="1"/>
</dbReference>
<evidence type="ECO:0000313" key="3">
    <source>
        <dbReference type="EMBL" id="AEE51671.1"/>
    </source>
</evidence>
<feature type="transmembrane region" description="Helical" evidence="1">
    <location>
        <begin position="571"/>
        <end position="592"/>
    </location>
</feature>
<dbReference type="EMBL" id="CP002691">
    <property type="protein sequence ID" value="AEE51671.1"/>
    <property type="molecule type" value="Genomic_DNA"/>
</dbReference>
<proteinExistence type="predicted"/>
<feature type="transmembrane region" description="Helical" evidence="1">
    <location>
        <begin position="528"/>
        <end position="550"/>
    </location>
</feature>
<dbReference type="Proteomes" id="UP000008461">
    <property type="component" value="Chromosome"/>
</dbReference>
<dbReference type="OrthoDB" id="100605at2"/>
<dbReference type="InterPro" id="IPR014782">
    <property type="entry name" value="Peptidase_M1_dom"/>
</dbReference>
<dbReference type="eggNOG" id="COG1277">
    <property type="taxonomic scope" value="Bacteria"/>
</dbReference>
<keyword evidence="4" id="KW-1185">Reference proteome</keyword>
<feature type="transmembrane region" description="Helical" evidence="1">
    <location>
        <begin position="181"/>
        <end position="200"/>
    </location>
</feature>
<sequence>MFFTFLKFELKSWLRAPMPWIFLFIFALLTFFATVSNQIQIGGSFGNIWKNAPYVTQNWYGVFSILSLLLITAFFNTAAIRDFENNTAQIVFASPVQKAGYFFGHFTGALLICLVPMLGISLGMWIGVGVNYFTHWIDLERFGPFEIQSHINSYLVLVIPNMIFAGCILFTVAALTRSTMYSFISAMVLLVGYIVAGNLMRDIENESISALLDPFGFRPLELITKYWTVDDKNHLSVSITHPMMLTNRLLWMTIGLVVLFIGYWRFSFAERAKKVSQKRARVAIEEPYGLKQLGETPVVKPATGWSITLAQFRSQLKANFFGVIKSTPFILLTFIGLMNTIPNMQFATEGYGTHNLPVTYTMVDIIRGAFYMFLVAIAAYFTGALVWKERNAKVNEIYDAMPTRNWTDFLSKFLTIVGVVAILMSVCIVAAVVAQTLNGYTRYDLGVYVRELLVLDLLGFAFITVLFLLVHTLAPNMYLGFFICIVVMIVNSFIWGALRIETNMVQFGATPGYTVSDLYGYQPYAKGLFWFNTYWGLFSAILAVAAVCFWPRGKESGWAKRFKIAGLEWRSYRWAGYSAMALWALSGAWVFYNTLVLNPFKNSKQVEKLTVRYEKDYKRFEGKQQPRIYDVKYDIQIFPENRSIDTKGQLWVRNPHAKAIDTLLVQVPQRVKFTLEDKRLKLLKDDKDVYLRIYRLQPALQPGDSMRLDFSSVYRNKGFENELTVQQVMQNGTFFNNFDIAPRLGYQPDGEMTDKNRRKKFKLPEKTRAPKLNRLDTLARMNSYLGNDADWVNVETVISTSADQLAIAPGSLQKEWTENGRRYFQYKLDHFSFNFYSFMSARYEVARKKWNGIDLEVYYHKDHADNVDRMLKSMQKSLEYYTTNFGPYFHKQCRIIEFPRYADFAQAFPGTMPYSEGIGFIEDFRADKDDIDMVFYVVAHEMGHQWWAHQECGAYMQGGEMTVETFAQYSALMVMEKEYGRDIMRKFLSYEADRYLRGRGNERLQEMPLGRCENQGYIHYNKGSLVMYYLKEMIGEDQVNQGLRDFLNKFRYAKAPFPVTNDVVDEFYKQTPDSLKYIIKDLFWDITLFENRTTEATVKELGKDRYKISIKVESRKLKGDALGKEKEAKVADWIEIGAFAKPEKGKKYGKTLYRQRVFINKKDNTFTFEVQGKPEKAGIDPFSLLVDRNPEDNMRDVK</sequence>
<dbReference type="GO" id="GO:0008237">
    <property type="term" value="F:metallopeptidase activity"/>
    <property type="evidence" value="ECO:0007669"/>
    <property type="project" value="InterPro"/>
</dbReference>
<feature type="domain" description="Peptidase M1 membrane alanine aminopeptidase" evidence="2">
    <location>
        <begin position="871"/>
        <end position="1076"/>
    </location>
</feature>
<dbReference type="SUPFAM" id="SSF55486">
    <property type="entry name" value="Metalloproteases ('zincins'), catalytic domain"/>
    <property type="match status" value="1"/>
</dbReference>
<feature type="transmembrane region" description="Helical" evidence="1">
    <location>
        <begin position="101"/>
        <end position="134"/>
    </location>
</feature>
<reference key="2">
    <citation type="submission" date="2011-04" db="EMBL/GenBank/DDBJ databases">
        <title>Complete sequence of chromosome of Haliscomenobacter hydrossis DSM 1100.</title>
        <authorList>
            <consortium name="US DOE Joint Genome Institute (JGI-PGF)"/>
            <person name="Lucas S."/>
            <person name="Han J."/>
            <person name="Lapidus A."/>
            <person name="Bruce D."/>
            <person name="Goodwin L."/>
            <person name="Pitluck S."/>
            <person name="Peters L."/>
            <person name="Kyrpides N."/>
            <person name="Mavromatis K."/>
            <person name="Ivanova N."/>
            <person name="Ovchinnikova G."/>
            <person name="Pagani I."/>
            <person name="Daligault H."/>
            <person name="Detter J.C."/>
            <person name="Han C."/>
            <person name="Land M."/>
            <person name="Hauser L."/>
            <person name="Markowitz V."/>
            <person name="Cheng J.-F."/>
            <person name="Hugenholtz P."/>
            <person name="Woyke T."/>
            <person name="Wu D."/>
            <person name="Verbarg S."/>
            <person name="Frueling A."/>
            <person name="Brambilla E."/>
            <person name="Klenk H.-P."/>
            <person name="Eisen J.A."/>
        </authorList>
    </citation>
    <scope>NUCLEOTIDE SEQUENCE</scope>
    <source>
        <strain>DSM 1100</strain>
    </source>
</reference>
<organism evidence="3 4">
    <name type="scientific">Haliscomenobacter hydrossis (strain ATCC 27775 / DSM 1100 / LMG 10767 / O)</name>
    <dbReference type="NCBI Taxonomy" id="760192"/>
    <lineage>
        <taxon>Bacteria</taxon>
        <taxon>Pseudomonadati</taxon>
        <taxon>Bacteroidota</taxon>
        <taxon>Saprospiria</taxon>
        <taxon>Saprospirales</taxon>
        <taxon>Haliscomenobacteraceae</taxon>
        <taxon>Haliscomenobacter</taxon>
    </lineage>
</organism>
<dbReference type="HOGENOM" id="CLU_007999_0_0_10"/>
<evidence type="ECO:0000259" key="2">
    <source>
        <dbReference type="Pfam" id="PF01433"/>
    </source>
</evidence>
<dbReference type="RefSeq" id="WP_013766210.1">
    <property type="nucleotide sequence ID" value="NC_015510.1"/>
</dbReference>
<dbReference type="KEGG" id="hhy:Halhy_3819"/>
<feature type="transmembrane region" description="Helical" evidence="1">
    <location>
        <begin position="452"/>
        <end position="470"/>
    </location>
</feature>
<keyword evidence="1" id="KW-0472">Membrane</keyword>
<protein>
    <recommendedName>
        <fullName evidence="2">Peptidase M1 membrane alanine aminopeptidase domain-containing protein</fullName>
    </recommendedName>
</protein>
<feature type="transmembrane region" description="Helical" evidence="1">
    <location>
        <begin position="409"/>
        <end position="432"/>
    </location>
</feature>
<dbReference type="AlphaFoldDB" id="F4L264"/>
<feature type="transmembrane region" description="Helical" evidence="1">
    <location>
        <begin position="154"/>
        <end position="174"/>
    </location>
</feature>
<dbReference type="Gene3D" id="1.10.390.10">
    <property type="entry name" value="Neutral Protease Domain 2"/>
    <property type="match status" value="1"/>
</dbReference>
<dbReference type="eggNOG" id="COG0308">
    <property type="taxonomic scope" value="Bacteria"/>
</dbReference>
<gene>
    <name evidence="3" type="ordered locus">Halhy_3819</name>
</gene>
<keyword evidence="1" id="KW-0812">Transmembrane</keyword>
<evidence type="ECO:0000256" key="1">
    <source>
        <dbReference type="SAM" id="Phobius"/>
    </source>
</evidence>
<keyword evidence="1" id="KW-1133">Transmembrane helix</keyword>
<dbReference type="InterPro" id="IPR027268">
    <property type="entry name" value="Peptidase_M4/M1_CTD_sf"/>
</dbReference>
<feature type="transmembrane region" description="Helical" evidence="1">
    <location>
        <begin position="477"/>
        <end position="498"/>
    </location>
</feature>
<accession>F4L264</accession>
<dbReference type="STRING" id="760192.Halhy_3819"/>